<accession>A0A6A4H844</accession>
<feature type="region of interest" description="Disordered" evidence="1">
    <location>
        <begin position="151"/>
        <end position="174"/>
    </location>
</feature>
<gene>
    <name evidence="2" type="ORF">BT96DRAFT_1022579</name>
</gene>
<reference evidence="2" key="1">
    <citation type="journal article" date="2019" name="Environ. Microbiol.">
        <title>Fungal ecological strategies reflected in gene transcription - a case study of two litter decomposers.</title>
        <authorList>
            <person name="Barbi F."/>
            <person name="Kohler A."/>
            <person name="Barry K."/>
            <person name="Baskaran P."/>
            <person name="Daum C."/>
            <person name="Fauchery L."/>
            <person name="Ihrmark K."/>
            <person name="Kuo A."/>
            <person name="LaButti K."/>
            <person name="Lipzen A."/>
            <person name="Morin E."/>
            <person name="Grigoriev I.V."/>
            <person name="Henrissat B."/>
            <person name="Lindahl B."/>
            <person name="Martin F."/>
        </authorList>
    </citation>
    <scope>NUCLEOTIDE SEQUENCE</scope>
    <source>
        <strain evidence="2">JB14</strain>
    </source>
</reference>
<protein>
    <submittedName>
        <fullName evidence="2">Uncharacterized protein</fullName>
    </submittedName>
</protein>
<proteinExistence type="predicted"/>
<name>A0A6A4H844_9AGAR</name>
<dbReference type="Proteomes" id="UP000799118">
    <property type="component" value="Unassembled WGS sequence"/>
</dbReference>
<keyword evidence="3" id="KW-1185">Reference proteome</keyword>
<dbReference type="AlphaFoldDB" id="A0A6A4H844"/>
<dbReference type="EMBL" id="ML769551">
    <property type="protein sequence ID" value="KAE9394382.1"/>
    <property type="molecule type" value="Genomic_DNA"/>
</dbReference>
<evidence type="ECO:0000313" key="3">
    <source>
        <dbReference type="Proteomes" id="UP000799118"/>
    </source>
</evidence>
<evidence type="ECO:0000256" key="1">
    <source>
        <dbReference type="SAM" id="MobiDB-lite"/>
    </source>
</evidence>
<organism evidence="2 3">
    <name type="scientific">Gymnopus androsaceus JB14</name>
    <dbReference type="NCBI Taxonomy" id="1447944"/>
    <lineage>
        <taxon>Eukaryota</taxon>
        <taxon>Fungi</taxon>
        <taxon>Dikarya</taxon>
        <taxon>Basidiomycota</taxon>
        <taxon>Agaricomycotina</taxon>
        <taxon>Agaricomycetes</taxon>
        <taxon>Agaricomycetidae</taxon>
        <taxon>Agaricales</taxon>
        <taxon>Marasmiineae</taxon>
        <taxon>Omphalotaceae</taxon>
        <taxon>Gymnopus</taxon>
    </lineage>
</organism>
<evidence type="ECO:0000313" key="2">
    <source>
        <dbReference type="EMBL" id="KAE9394382.1"/>
    </source>
</evidence>
<sequence>MLSSTVRRWKHGEIAVQRPDVYLSCTYYNIKSTSPQTEYLPDEGAEDLSPTTVSFTFMFQSISRPTLARLRLQLRKMSDNTGEKVLSDWIVRADPAPDQHLRYFMNNKLKYYSYIPPPGYTAEEILQFRGGKRLFKTVEGAQVHLDKKMAQLKAEQDDRLNEEAEGHPQKDGSK</sequence>